<reference evidence="1" key="1">
    <citation type="journal article" date="2020" name="Stud. Mycol.">
        <title>101 Dothideomycetes genomes: a test case for predicting lifestyles and emergence of pathogens.</title>
        <authorList>
            <person name="Haridas S."/>
            <person name="Albert R."/>
            <person name="Binder M."/>
            <person name="Bloem J."/>
            <person name="Labutti K."/>
            <person name="Salamov A."/>
            <person name="Andreopoulos B."/>
            <person name="Baker S."/>
            <person name="Barry K."/>
            <person name="Bills G."/>
            <person name="Bluhm B."/>
            <person name="Cannon C."/>
            <person name="Castanera R."/>
            <person name="Culley D."/>
            <person name="Daum C."/>
            <person name="Ezra D."/>
            <person name="Gonzalez J."/>
            <person name="Henrissat B."/>
            <person name="Kuo A."/>
            <person name="Liang C."/>
            <person name="Lipzen A."/>
            <person name="Lutzoni F."/>
            <person name="Magnuson J."/>
            <person name="Mondo S."/>
            <person name="Nolan M."/>
            <person name="Ohm R."/>
            <person name="Pangilinan J."/>
            <person name="Park H.-J."/>
            <person name="Ramirez L."/>
            <person name="Alfaro M."/>
            <person name="Sun H."/>
            <person name="Tritt A."/>
            <person name="Yoshinaga Y."/>
            <person name="Zwiers L.-H."/>
            <person name="Turgeon B."/>
            <person name="Goodwin S."/>
            <person name="Spatafora J."/>
            <person name="Crous P."/>
            <person name="Grigoriev I."/>
        </authorList>
    </citation>
    <scope>NUCLEOTIDE SEQUENCE</scope>
    <source>
        <strain evidence="1">CBS 262.69</strain>
    </source>
</reference>
<sequence>MSNYSNLPESAMTVESHCTLATFSSHVNQPEMPEFKRSIQPDRAARLPSLYSDSREYLFSSFASSTIGSVARECVYSGGPLHPKAAVDTGLPRQEICDSCLSLGASSTLLLSPETSTASSPTQLSSPSLGLKNDLNFSSHLPSVSRSKRRVNRLDLAQCALKWHHVTSPS</sequence>
<gene>
    <name evidence="1" type="ORF">EJ06DRAFT_177931</name>
</gene>
<keyword evidence="2" id="KW-1185">Reference proteome</keyword>
<organism evidence="1 2">
    <name type="scientific">Trichodelitschia bisporula</name>
    <dbReference type="NCBI Taxonomy" id="703511"/>
    <lineage>
        <taxon>Eukaryota</taxon>
        <taxon>Fungi</taxon>
        <taxon>Dikarya</taxon>
        <taxon>Ascomycota</taxon>
        <taxon>Pezizomycotina</taxon>
        <taxon>Dothideomycetes</taxon>
        <taxon>Dothideomycetes incertae sedis</taxon>
        <taxon>Phaeotrichales</taxon>
        <taxon>Phaeotrichaceae</taxon>
        <taxon>Trichodelitschia</taxon>
    </lineage>
</organism>
<protein>
    <submittedName>
        <fullName evidence="1">Uncharacterized protein</fullName>
    </submittedName>
</protein>
<dbReference type="EMBL" id="ML996705">
    <property type="protein sequence ID" value="KAF2396910.1"/>
    <property type="molecule type" value="Genomic_DNA"/>
</dbReference>
<accession>A0A6G1HLL8</accession>
<name>A0A6G1HLL8_9PEZI</name>
<evidence type="ECO:0000313" key="2">
    <source>
        <dbReference type="Proteomes" id="UP000799640"/>
    </source>
</evidence>
<proteinExistence type="predicted"/>
<dbReference type="Proteomes" id="UP000799640">
    <property type="component" value="Unassembled WGS sequence"/>
</dbReference>
<dbReference type="AlphaFoldDB" id="A0A6G1HLL8"/>
<evidence type="ECO:0000313" key="1">
    <source>
        <dbReference type="EMBL" id="KAF2396910.1"/>
    </source>
</evidence>